<dbReference type="SUPFAM" id="SSF46689">
    <property type="entry name" value="Homeodomain-like"/>
    <property type="match status" value="1"/>
</dbReference>
<dbReference type="Pfam" id="PF12833">
    <property type="entry name" value="HTH_18"/>
    <property type="match status" value="1"/>
</dbReference>
<keyword evidence="1" id="KW-0678">Repressor</keyword>
<dbReference type="Pfam" id="PF02311">
    <property type="entry name" value="AraC_binding"/>
    <property type="match status" value="1"/>
</dbReference>
<sequence>MRDTLLNPYEDIPRTVVVTANDYPASSFFTAHTHRRGQFAYAASGTISMYTSQGNWVVPPTRACWIPAGVVHEMRIRGPVTMLNTFVAAEDADEKGLPDACCVMGVSPLLHNLIAEAVDLPAHYDLDGREGKIMGLLVEEIAVMPKLSLNAPLPADAALARLCRALLDQPSLQVDIDDMANALNMSRRTFTRFFRAQTGIGFAEWRQQACLLAAITRLGDGESITNVALDLGYSSPSAFTALFQRVLGAPPSRYFKDRPESH</sequence>
<proteinExistence type="predicted"/>
<evidence type="ECO:0000313" key="8">
    <source>
        <dbReference type="Proteomes" id="UP000298656"/>
    </source>
</evidence>
<evidence type="ECO:0000256" key="2">
    <source>
        <dbReference type="ARBA" id="ARBA00023015"/>
    </source>
</evidence>
<evidence type="ECO:0000256" key="4">
    <source>
        <dbReference type="ARBA" id="ARBA00023159"/>
    </source>
</evidence>
<evidence type="ECO:0000313" key="7">
    <source>
        <dbReference type="EMBL" id="QCP52572.1"/>
    </source>
</evidence>
<keyword evidence="2" id="KW-0805">Transcription regulation</keyword>
<dbReference type="InterPro" id="IPR011051">
    <property type="entry name" value="RmlC_Cupin_sf"/>
</dbReference>
<keyword evidence="3" id="KW-0238">DNA-binding</keyword>
<dbReference type="Gene3D" id="2.60.120.10">
    <property type="entry name" value="Jelly Rolls"/>
    <property type="match status" value="1"/>
</dbReference>
<accession>A0A4P8IU25</accession>
<dbReference type="InterPro" id="IPR003313">
    <property type="entry name" value="AraC-bd"/>
</dbReference>
<dbReference type="KEGG" id="tvl:FAZ95_25780"/>
<dbReference type="Proteomes" id="UP000298656">
    <property type="component" value="Chromosome 2"/>
</dbReference>
<dbReference type="Gene3D" id="1.10.10.60">
    <property type="entry name" value="Homeodomain-like"/>
    <property type="match status" value="1"/>
</dbReference>
<dbReference type="RefSeq" id="WP_137335343.1">
    <property type="nucleotide sequence ID" value="NZ_CP040078.1"/>
</dbReference>
<evidence type="ECO:0000259" key="6">
    <source>
        <dbReference type="PROSITE" id="PS01124"/>
    </source>
</evidence>
<gene>
    <name evidence="7" type="ORF">FAZ95_25780</name>
</gene>
<dbReference type="InterPro" id="IPR018060">
    <property type="entry name" value="HTH_AraC"/>
</dbReference>
<dbReference type="PANTHER" id="PTHR11019:SF159">
    <property type="entry name" value="TRANSCRIPTIONAL REGULATOR-RELATED"/>
    <property type="match status" value="1"/>
</dbReference>
<organism evidence="7 8">
    <name type="scientific">Trinickia violacea</name>
    <dbReference type="NCBI Taxonomy" id="2571746"/>
    <lineage>
        <taxon>Bacteria</taxon>
        <taxon>Pseudomonadati</taxon>
        <taxon>Pseudomonadota</taxon>
        <taxon>Betaproteobacteria</taxon>
        <taxon>Burkholderiales</taxon>
        <taxon>Burkholderiaceae</taxon>
        <taxon>Trinickia</taxon>
    </lineage>
</organism>
<evidence type="ECO:0000256" key="3">
    <source>
        <dbReference type="ARBA" id="ARBA00023125"/>
    </source>
</evidence>
<dbReference type="GO" id="GO:0003700">
    <property type="term" value="F:DNA-binding transcription factor activity"/>
    <property type="evidence" value="ECO:0007669"/>
    <property type="project" value="InterPro"/>
</dbReference>
<dbReference type="PROSITE" id="PS01124">
    <property type="entry name" value="HTH_ARAC_FAMILY_2"/>
    <property type="match status" value="1"/>
</dbReference>
<dbReference type="SMART" id="SM00342">
    <property type="entry name" value="HTH_ARAC"/>
    <property type="match status" value="1"/>
</dbReference>
<dbReference type="CDD" id="cd06124">
    <property type="entry name" value="cupin_NimR-like_N"/>
    <property type="match status" value="1"/>
</dbReference>
<dbReference type="EMBL" id="CP040078">
    <property type="protein sequence ID" value="QCP52572.1"/>
    <property type="molecule type" value="Genomic_DNA"/>
</dbReference>
<dbReference type="GO" id="GO:0043565">
    <property type="term" value="F:sequence-specific DNA binding"/>
    <property type="evidence" value="ECO:0007669"/>
    <property type="project" value="InterPro"/>
</dbReference>
<dbReference type="InterPro" id="IPR020449">
    <property type="entry name" value="Tscrpt_reg_AraC-type_HTH"/>
</dbReference>
<keyword evidence="8" id="KW-1185">Reference proteome</keyword>
<protein>
    <submittedName>
        <fullName evidence="7">Helix-turn-helix transcriptional regulator</fullName>
    </submittedName>
</protein>
<keyword evidence="5" id="KW-0804">Transcription</keyword>
<dbReference type="AlphaFoldDB" id="A0A4P8IU25"/>
<feature type="domain" description="HTH araC/xylS-type" evidence="6">
    <location>
        <begin position="160"/>
        <end position="257"/>
    </location>
</feature>
<dbReference type="OrthoDB" id="9804543at2"/>
<dbReference type="SUPFAM" id="SSF51182">
    <property type="entry name" value="RmlC-like cupins"/>
    <property type="match status" value="1"/>
</dbReference>
<evidence type="ECO:0000256" key="1">
    <source>
        <dbReference type="ARBA" id="ARBA00022491"/>
    </source>
</evidence>
<dbReference type="InterPro" id="IPR009057">
    <property type="entry name" value="Homeodomain-like_sf"/>
</dbReference>
<dbReference type="PRINTS" id="PR00032">
    <property type="entry name" value="HTHARAC"/>
</dbReference>
<reference evidence="7 8" key="1">
    <citation type="submission" date="2019-05" db="EMBL/GenBank/DDBJ databases">
        <title>Burkholderia sp. DHOD12, isolated from subtropical forest soil.</title>
        <authorList>
            <person name="Gao Z.-H."/>
            <person name="Qiu L.-H."/>
        </authorList>
    </citation>
    <scope>NUCLEOTIDE SEQUENCE [LARGE SCALE GENOMIC DNA]</scope>
    <source>
        <strain evidence="7 8">DHOD12</strain>
    </source>
</reference>
<dbReference type="FunFam" id="1.10.10.60:FF:000132">
    <property type="entry name" value="AraC family transcriptional regulator"/>
    <property type="match status" value="1"/>
</dbReference>
<dbReference type="PANTHER" id="PTHR11019">
    <property type="entry name" value="HTH-TYPE TRANSCRIPTIONAL REGULATOR NIMR"/>
    <property type="match status" value="1"/>
</dbReference>
<dbReference type="InterPro" id="IPR014710">
    <property type="entry name" value="RmlC-like_jellyroll"/>
</dbReference>
<keyword evidence="4" id="KW-0010">Activator</keyword>
<name>A0A4P8IU25_9BURK</name>
<evidence type="ECO:0000256" key="5">
    <source>
        <dbReference type="ARBA" id="ARBA00023163"/>
    </source>
</evidence>